<feature type="compositionally biased region" description="Low complexity" evidence="1">
    <location>
        <begin position="188"/>
        <end position="209"/>
    </location>
</feature>
<proteinExistence type="predicted"/>
<keyword evidence="4" id="KW-1185">Reference proteome</keyword>
<dbReference type="PROSITE" id="PS51257">
    <property type="entry name" value="PROKAR_LIPOPROTEIN"/>
    <property type="match status" value="1"/>
</dbReference>
<sequence length="209" mass="22703">MRRAALILSLLALAACAAPTEDLKEPVEPLGDFRLGFSEVVAPNLTKRLVSYDVTPEEWIAAVDEAVETRFSRFEGSRYYHMGISVEEYSVPQPIVPGKSALALRVTVWDDAAQAKLNQETKVITVIQVIEARMASTREERVQIMAEQAARNIETWLRTQMRTEGWFTGNATTTATTAQGTAPPPEAPETTGGTVLSDADLAAPAAAVQ</sequence>
<feature type="signal peptide" evidence="2">
    <location>
        <begin position="1"/>
        <end position="17"/>
    </location>
</feature>
<gene>
    <name evidence="3" type="ORF">C8N44_1152</name>
</gene>
<evidence type="ECO:0000256" key="1">
    <source>
        <dbReference type="SAM" id="MobiDB-lite"/>
    </source>
</evidence>
<feature type="chain" id="PRO_5015457022" description="Lipopolysaccharide-assembly" evidence="2">
    <location>
        <begin position="18"/>
        <end position="209"/>
    </location>
</feature>
<feature type="region of interest" description="Disordered" evidence="1">
    <location>
        <begin position="174"/>
        <end position="209"/>
    </location>
</feature>
<reference evidence="3 4" key="1">
    <citation type="submission" date="2018-04" db="EMBL/GenBank/DDBJ databases">
        <title>Genomic Encyclopedia of Archaeal and Bacterial Type Strains, Phase II (KMG-II): from individual species to whole genera.</title>
        <authorList>
            <person name="Goeker M."/>
        </authorList>
    </citation>
    <scope>NUCLEOTIDE SEQUENCE [LARGE SCALE GENOMIC DNA]</scope>
    <source>
        <strain evidence="3 4">DSM 29329</strain>
    </source>
</reference>
<accession>A0A2T6AS37</accession>
<keyword evidence="2" id="KW-0732">Signal</keyword>
<evidence type="ECO:0000313" key="4">
    <source>
        <dbReference type="Proteomes" id="UP000244069"/>
    </source>
</evidence>
<evidence type="ECO:0000256" key="2">
    <source>
        <dbReference type="SAM" id="SignalP"/>
    </source>
</evidence>
<protein>
    <recommendedName>
        <fullName evidence="5">Lipopolysaccharide-assembly</fullName>
    </recommendedName>
</protein>
<dbReference type="AlphaFoldDB" id="A0A2T6AS37"/>
<name>A0A2T6AS37_9RHOB</name>
<dbReference type="RefSeq" id="WP_107977067.1">
    <property type="nucleotide sequence ID" value="NZ_BMEZ01000016.1"/>
</dbReference>
<organism evidence="3 4">
    <name type="scientific">Allosediminivita pacifica</name>
    <dbReference type="NCBI Taxonomy" id="1267769"/>
    <lineage>
        <taxon>Bacteria</taxon>
        <taxon>Pseudomonadati</taxon>
        <taxon>Pseudomonadota</taxon>
        <taxon>Alphaproteobacteria</taxon>
        <taxon>Rhodobacterales</taxon>
        <taxon>Paracoccaceae</taxon>
        <taxon>Allosediminivita</taxon>
    </lineage>
</organism>
<evidence type="ECO:0008006" key="5">
    <source>
        <dbReference type="Google" id="ProtNLM"/>
    </source>
</evidence>
<dbReference type="Proteomes" id="UP000244069">
    <property type="component" value="Unassembled WGS sequence"/>
</dbReference>
<dbReference type="OrthoDB" id="7834608at2"/>
<comment type="caution">
    <text evidence="3">The sequence shown here is derived from an EMBL/GenBank/DDBJ whole genome shotgun (WGS) entry which is preliminary data.</text>
</comment>
<evidence type="ECO:0000313" key="3">
    <source>
        <dbReference type="EMBL" id="PTX46635.1"/>
    </source>
</evidence>
<dbReference type="EMBL" id="QBKN01000015">
    <property type="protein sequence ID" value="PTX46635.1"/>
    <property type="molecule type" value="Genomic_DNA"/>
</dbReference>